<keyword evidence="1" id="KW-0689">Ribosomal protein</keyword>
<dbReference type="InterPro" id="IPR001593">
    <property type="entry name" value="Ribosomal_eS1"/>
</dbReference>
<dbReference type="GO" id="GO:0006412">
    <property type="term" value="P:translation"/>
    <property type="evidence" value="ECO:0007669"/>
    <property type="project" value="InterPro"/>
</dbReference>
<dbReference type="Pfam" id="PF01015">
    <property type="entry name" value="Ribosomal_S3Ae"/>
    <property type="match status" value="1"/>
</dbReference>
<sequence>MTRDIGGSELKEVVNKLIPNSIGSEIEKVCRGIYPLQNVNIRKV</sequence>
<gene>
    <name evidence="3" type="ORF">BYL167_LOCUS34649</name>
    <name evidence="4" type="ORF">BYL167_LOCUS34937</name>
    <name evidence="5" type="ORF">GIL414_LOCUS54807</name>
</gene>
<evidence type="ECO:0000313" key="4">
    <source>
        <dbReference type="EMBL" id="CAF4476998.1"/>
    </source>
</evidence>
<keyword evidence="2" id="KW-0687">Ribonucleoprotein</keyword>
<accession>A0A8S2X3M6</accession>
<dbReference type="GO" id="GO:1990904">
    <property type="term" value="C:ribonucleoprotein complex"/>
    <property type="evidence" value="ECO:0007669"/>
    <property type="project" value="UniProtKB-KW"/>
</dbReference>
<dbReference type="EMBL" id="CAJOBH010072146">
    <property type="protein sequence ID" value="CAF4476998.1"/>
    <property type="molecule type" value="Genomic_DNA"/>
</dbReference>
<protein>
    <submittedName>
        <fullName evidence="4">Uncharacterized protein</fullName>
    </submittedName>
</protein>
<name>A0A8S2X3M6_9BILA</name>
<evidence type="ECO:0000313" key="3">
    <source>
        <dbReference type="EMBL" id="CAF4470700.1"/>
    </source>
</evidence>
<reference evidence="4" key="1">
    <citation type="submission" date="2021-02" db="EMBL/GenBank/DDBJ databases">
        <authorList>
            <person name="Nowell W R."/>
        </authorList>
    </citation>
    <scope>NUCLEOTIDE SEQUENCE</scope>
</reference>
<evidence type="ECO:0000256" key="1">
    <source>
        <dbReference type="ARBA" id="ARBA00022980"/>
    </source>
</evidence>
<dbReference type="GO" id="GO:0003735">
    <property type="term" value="F:structural constituent of ribosome"/>
    <property type="evidence" value="ECO:0007669"/>
    <property type="project" value="InterPro"/>
</dbReference>
<dbReference type="Proteomes" id="UP000681720">
    <property type="component" value="Unassembled WGS sequence"/>
</dbReference>
<evidence type="ECO:0000313" key="5">
    <source>
        <dbReference type="EMBL" id="CAF4960164.1"/>
    </source>
</evidence>
<dbReference type="EMBL" id="CAJOBH010070740">
    <property type="protein sequence ID" value="CAF4470700.1"/>
    <property type="molecule type" value="Genomic_DNA"/>
</dbReference>
<comment type="caution">
    <text evidence="4">The sequence shown here is derived from an EMBL/GenBank/DDBJ whole genome shotgun (WGS) entry which is preliminary data.</text>
</comment>
<evidence type="ECO:0000256" key="2">
    <source>
        <dbReference type="ARBA" id="ARBA00023274"/>
    </source>
</evidence>
<evidence type="ECO:0000313" key="6">
    <source>
        <dbReference type="Proteomes" id="UP000681967"/>
    </source>
</evidence>
<dbReference type="EMBL" id="CAJOBJ010193024">
    <property type="protein sequence ID" value="CAF4960164.1"/>
    <property type="molecule type" value="Genomic_DNA"/>
</dbReference>
<dbReference type="Proteomes" id="UP000681967">
    <property type="component" value="Unassembled WGS sequence"/>
</dbReference>
<proteinExistence type="predicted"/>
<feature type="non-terminal residue" evidence="4">
    <location>
        <position position="44"/>
    </location>
</feature>
<organism evidence="4 6">
    <name type="scientific">Rotaria magnacalcarata</name>
    <dbReference type="NCBI Taxonomy" id="392030"/>
    <lineage>
        <taxon>Eukaryota</taxon>
        <taxon>Metazoa</taxon>
        <taxon>Spiralia</taxon>
        <taxon>Gnathifera</taxon>
        <taxon>Rotifera</taxon>
        <taxon>Eurotatoria</taxon>
        <taxon>Bdelloidea</taxon>
        <taxon>Philodinida</taxon>
        <taxon>Philodinidae</taxon>
        <taxon>Rotaria</taxon>
    </lineage>
</organism>
<dbReference type="AlphaFoldDB" id="A0A8S2X3M6"/>
<dbReference type="GO" id="GO:0005840">
    <property type="term" value="C:ribosome"/>
    <property type="evidence" value="ECO:0007669"/>
    <property type="project" value="UniProtKB-KW"/>
</dbReference>